<reference evidence="1 2" key="1">
    <citation type="submission" date="2018-06" db="EMBL/GenBank/DDBJ databases">
        <title>Comparative genomics reveals the genomic features of Rhizophagus irregularis, R. cerebriforme, R. diaphanum and Gigaspora rosea, and their symbiotic lifestyle signature.</title>
        <authorList>
            <person name="Morin E."/>
            <person name="San Clemente H."/>
            <person name="Chen E.C.H."/>
            <person name="De La Providencia I."/>
            <person name="Hainaut M."/>
            <person name="Kuo A."/>
            <person name="Kohler A."/>
            <person name="Murat C."/>
            <person name="Tang N."/>
            <person name="Roy S."/>
            <person name="Loubradou J."/>
            <person name="Henrissat B."/>
            <person name="Grigoriev I.V."/>
            <person name="Corradi N."/>
            <person name="Roux C."/>
            <person name="Martin F.M."/>
        </authorList>
    </citation>
    <scope>NUCLEOTIDE SEQUENCE [LARGE SCALE GENOMIC DNA]</scope>
    <source>
        <strain evidence="1 2">DAOM 227022</strain>
    </source>
</reference>
<dbReference type="AlphaFoldDB" id="A0A397SBQ2"/>
<dbReference type="EMBL" id="QKYT01000547">
    <property type="protein sequence ID" value="RIA83710.1"/>
    <property type="molecule type" value="Genomic_DNA"/>
</dbReference>
<organism evidence="1 2">
    <name type="scientific">Glomus cerebriforme</name>
    <dbReference type="NCBI Taxonomy" id="658196"/>
    <lineage>
        <taxon>Eukaryota</taxon>
        <taxon>Fungi</taxon>
        <taxon>Fungi incertae sedis</taxon>
        <taxon>Mucoromycota</taxon>
        <taxon>Glomeromycotina</taxon>
        <taxon>Glomeromycetes</taxon>
        <taxon>Glomerales</taxon>
        <taxon>Glomeraceae</taxon>
        <taxon>Glomus</taxon>
    </lineage>
</organism>
<comment type="caution">
    <text evidence="1">The sequence shown here is derived from an EMBL/GenBank/DDBJ whole genome shotgun (WGS) entry which is preliminary data.</text>
</comment>
<proteinExistence type="predicted"/>
<name>A0A397SBQ2_9GLOM</name>
<sequence>METHNLNIKNNKYHRHTLKKFNNSNTKNNIQVLKLTSYCLEEICKHLNDDRKALFSCALINRTWCKIAIPILWSRPFINPMYGNNLNIFWTYISCLPIDKKQILANKGIKLSNPKRKPLFDYIKYLKGFDCLNFQIALSQWVGKTGLHLNSNNLMDKLSPTELKYKTELCNQLIGSYLLSHSKNLKHLKYDHDSTGIMNILTLYSTNEFFQIFIKLETLELKDTIFHENWTSRAERFSQLSSKLSMCNRKLQNISISLEIGKKKQIQLKYCRPILDLIKYQNNLKFLKICEFWNPLNSEIFFDALKSQTNSLTYLSLTRLSQYHLLLPILTQCYNLNTLEFWTIKELDQDERELNRDDFANLTCSRQQIFIKRLICYDHGDDSDFLTLVRGIIIRMANRNLKELKFQNVTIELLDLINLYCSIISNLYLTIDYSTLIHFLPILSTLYHLEYLYLFEYKKISFSFDLIVRLAKSIPNSLRHLDVTFQLTPVMLKILFENCSARLNVLVLHIDGMDDKYLEAVIDYVERYKSLDTFKFDGNDIKFSRKIYKKAKKIISVIRNYRTFTLY</sequence>
<gene>
    <name evidence="1" type="ORF">C1645_833362</name>
</gene>
<evidence type="ECO:0000313" key="2">
    <source>
        <dbReference type="Proteomes" id="UP000265703"/>
    </source>
</evidence>
<evidence type="ECO:0000313" key="1">
    <source>
        <dbReference type="EMBL" id="RIA83710.1"/>
    </source>
</evidence>
<keyword evidence="2" id="KW-1185">Reference proteome</keyword>
<evidence type="ECO:0008006" key="3">
    <source>
        <dbReference type="Google" id="ProtNLM"/>
    </source>
</evidence>
<accession>A0A397SBQ2</accession>
<dbReference type="OrthoDB" id="2315578at2759"/>
<dbReference type="Proteomes" id="UP000265703">
    <property type="component" value="Unassembled WGS sequence"/>
</dbReference>
<protein>
    <recommendedName>
        <fullName evidence="3">F-box domain-containing protein</fullName>
    </recommendedName>
</protein>